<sequence length="598" mass="66867">MGDIGLDSGMSTPTLPMSGGSGHTGGGADDVSVKEPDNSEYQKSLQIVLGTVCGVFGFLGLLLVISLLYRLYKRRQAQNYTTGSREQNELNSSITLDLEQKQIPSVLILYAYDCAAHEKVVSALAGYLIETCNCNVHLDLFEDQIIFERGLDDWLVDRLQEVDYIIVLCSVGARLRCTKKRVRFKFDPCRKIPDYFAVAVDYVAEKMRVERSKGLSMSKYAVVYMDYSTASDIPHQLETGAKFCLMRDILPLFCHLHGTSTDQTKNGNVCLGISDKTYDSSELGTELRVAIESAKEYFRCNPNWVEDSMEFIPPPNKTKSRHTRKSSLEPLLGDLKINMPEKDDLQQVNTLVDIHSQTLPRSTKQTHLNMVGNLQNRQNSLPSSLSSHQTLSTPPNHTSKSCDSFQSPSLYSGLEQMPCLICGTETEHNPSTRCKGRRLVRQPTQDSEDDMSSYRHKSKSMPTVCDSSIHSSQTVFQADVHKEWEEHGAKMSGSDSQDSGSNKDFEMEDLEKDVQSIIMPSSLKMGSFHYDIPSIAVRPIPKVVQHRQSSFSPTPHLPTAVDAALLLQPLKQTFQKVDTSPSVASLEEQIFQLQDIRL</sequence>
<dbReference type="GO" id="GO:0016020">
    <property type="term" value="C:membrane"/>
    <property type="evidence" value="ECO:0007669"/>
    <property type="project" value="UniProtKB-SubCell"/>
</dbReference>
<dbReference type="AlphaFoldDB" id="A0A210PSQ4"/>
<evidence type="ECO:0000313" key="12">
    <source>
        <dbReference type="Proteomes" id="UP000242188"/>
    </source>
</evidence>
<feature type="compositionally biased region" description="Gly residues" evidence="8">
    <location>
        <begin position="19"/>
        <end position="28"/>
    </location>
</feature>
<organism evidence="11 12">
    <name type="scientific">Mizuhopecten yessoensis</name>
    <name type="common">Japanese scallop</name>
    <name type="synonym">Patinopecten yessoensis</name>
    <dbReference type="NCBI Taxonomy" id="6573"/>
    <lineage>
        <taxon>Eukaryota</taxon>
        <taxon>Metazoa</taxon>
        <taxon>Spiralia</taxon>
        <taxon>Lophotrochozoa</taxon>
        <taxon>Mollusca</taxon>
        <taxon>Bivalvia</taxon>
        <taxon>Autobranchia</taxon>
        <taxon>Pteriomorphia</taxon>
        <taxon>Pectinida</taxon>
        <taxon>Pectinoidea</taxon>
        <taxon>Pectinidae</taxon>
        <taxon>Mizuhopecten</taxon>
    </lineage>
</organism>
<dbReference type="STRING" id="6573.A0A210PSQ4"/>
<evidence type="ECO:0000256" key="5">
    <source>
        <dbReference type="ARBA" id="ARBA00023136"/>
    </source>
</evidence>
<dbReference type="OrthoDB" id="9325096at2759"/>
<keyword evidence="7" id="KW-0325">Glycoprotein</keyword>
<dbReference type="PANTHER" id="PTHR15583:SF7">
    <property type="entry name" value="INTERLEUKIN CYTOKINE RECEPTOR-RELATED PROTEIN 2"/>
    <property type="match status" value="1"/>
</dbReference>
<feature type="region of interest" description="Disordered" evidence="8">
    <location>
        <begin position="426"/>
        <end position="467"/>
    </location>
</feature>
<reference evidence="11 12" key="1">
    <citation type="journal article" date="2017" name="Nat. Ecol. Evol.">
        <title>Scallop genome provides insights into evolution of bilaterian karyotype and development.</title>
        <authorList>
            <person name="Wang S."/>
            <person name="Zhang J."/>
            <person name="Jiao W."/>
            <person name="Li J."/>
            <person name="Xun X."/>
            <person name="Sun Y."/>
            <person name="Guo X."/>
            <person name="Huan P."/>
            <person name="Dong B."/>
            <person name="Zhang L."/>
            <person name="Hu X."/>
            <person name="Sun X."/>
            <person name="Wang J."/>
            <person name="Zhao C."/>
            <person name="Wang Y."/>
            <person name="Wang D."/>
            <person name="Huang X."/>
            <person name="Wang R."/>
            <person name="Lv J."/>
            <person name="Li Y."/>
            <person name="Zhang Z."/>
            <person name="Liu B."/>
            <person name="Lu W."/>
            <person name="Hui Y."/>
            <person name="Liang J."/>
            <person name="Zhou Z."/>
            <person name="Hou R."/>
            <person name="Li X."/>
            <person name="Liu Y."/>
            <person name="Li H."/>
            <person name="Ning X."/>
            <person name="Lin Y."/>
            <person name="Zhao L."/>
            <person name="Xing Q."/>
            <person name="Dou J."/>
            <person name="Li Y."/>
            <person name="Mao J."/>
            <person name="Guo H."/>
            <person name="Dou H."/>
            <person name="Li T."/>
            <person name="Mu C."/>
            <person name="Jiang W."/>
            <person name="Fu Q."/>
            <person name="Fu X."/>
            <person name="Miao Y."/>
            <person name="Liu J."/>
            <person name="Yu Q."/>
            <person name="Li R."/>
            <person name="Liao H."/>
            <person name="Li X."/>
            <person name="Kong Y."/>
            <person name="Jiang Z."/>
            <person name="Chourrout D."/>
            <person name="Li R."/>
            <person name="Bao Z."/>
        </authorList>
    </citation>
    <scope>NUCLEOTIDE SEQUENCE [LARGE SCALE GENOMIC DNA]</scope>
    <source>
        <strain evidence="11 12">PY_sf001</strain>
    </source>
</reference>
<protein>
    <submittedName>
        <fullName evidence="11">Interleukin-17 receptor D</fullName>
    </submittedName>
</protein>
<dbReference type="Gene3D" id="3.40.50.11530">
    <property type="match status" value="1"/>
</dbReference>
<feature type="domain" description="SEFIR" evidence="10">
    <location>
        <begin position="103"/>
        <end position="255"/>
    </location>
</feature>
<evidence type="ECO:0000256" key="4">
    <source>
        <dbReference type="ARBA" id="ARBA00022989"/>
    </source>
</evidence>
<dbReference type="Pfam" id="PF08357">
    <property type="entry name" value="SEFIR"/>
    <property type="match status" value="1"/>
</dbReference>
<feature type="region of interest" description="Disordered" evidence="8">
    <location>
        <begin position="376"/>
        <end position="405"/>
    </location>
</feature>
<name>A0A210PSQ4_MIZYE</name>
<feature type="compositionally biased region" description="Polar residues" evidence="8">
    <location>
        <begin position="493"/>
        <end position="502"/>
    </location>
</feature>
<dbReference type="GO" id="GO:0030368">
    <property type="term" value="F:interleukin-17 receptor activity"/>
    <property type="evidence" value="ECO:0007669"/>
    <property type="project" value="InterPro"/>
</dbReference>
<accession>A0A210PSQ4</accession>
<keyword evidence="6 11" id="KW-0675">Receptor</keyword>
<evidence type="ECO:0000256" key="8">
    <source>
        <dbReference type="SAM" id="MobiDB-lite"/>
    </source>
</evidence>
<feature type="region of interest" description="Disordered" evidence="8">
    <location>
        <begin position="1"/>
        <end position="35"/>
    </location>
</feature>
<feature type="transmembrane region" description="Helical" evidence="9">
    <location>
        <begin position="47"/>
        <end position="69"/>
    </location>
</feature>
<dbReference type="EMBL" id="NEDP02005523">
    <property type="protein sequence ID" value="OWF39523.1"/>
    <property type="molecule type" value="Genomic_DNA"/>
</dbReference>
<keyword evidence="5 9" id="KW-0472">Membrane</keyword>
<feature type="region of interest" description="Disordered" evidence="8">
    <location>
        <begin position="485"/>
        <end position="504"/>
    </location>
</feature>
<keyword evidence="2 9" id="KW-0812">Transmembrane</keyword>
<keyword evidence="4 9" id="KW-1133">Transmembrane helix</keyword>
<evidence type="ECO:0000256" key="1">
    <source>
        <dbReference type="ARBA" id="ARBA00004479"/>
    </source>
</evidence>
<evidence type="ECO:0000256" key="9">
    <source>
        <dbReference type="SAM" id="Phobius"/>
    </source>
</evidence>
<dbReference type="InterPro" id="IPR039465">
    <property type="entry name" value="IL-17_rcpt-like"/>
</dbReference>
<proteinExistence type="predicted"/>
<evidence type="ECO:0000256" key="2">
    <source>
        <dbReference type="ARBA" id="ARBA00022692"/>
    </source>
</evidence>
<dbReference type="Proteomes" id="UP000242188">
    <property type="component" value="Unassembled WGS sequence"/>
</dbReference>
<evidence type="ECO:0000256" key="6">
    <source>
        <dbReference type="ARBA" id="ARBA00023170"/>
    </source>
</evidence>
<evidence type="ECO:0000256" key="3">
    <source>
        <dbReference type="ARBA" id="ARBA00022729"/>
    </source>
</evidence>
<dbReference type="InterPro" id="IPR013568">
    <property type="entry name" value="SEFIR_dom"/>
</dbReference>
<keyword evidence="12" id="KW-1185">Reference proteome</keyword>
<dbReference type="PANTHER" id="PTHR15583">
    <property type="entry name" value="INTERLEUKIN-17 RECEPTOR"/>
    <property type="match status" value="1"/>
</dbReference>
<dbReference type="PROSITE" id="PS51534">
    <property type="entry name" value="SEFIR"/>
    <property type="match status" value="1"/>
</dbReference>
<evidence type="ECO:0000259" key="10">
    <source>
        <dbReference type="PROSITE" id="PS51534"/>
    </source>
</evidence>
<comment type="subcellular location">
    <subcellularLocation>
        <location evidence="1">Membrane</location>
        <topology evidence="1">Single-pass type I membrane protein</topology>
    </subcellularLocation>
</comment>
<comment type="caution">
    <text evidence="11">The sequence shown here is derived from an EMBL/GenBank/DDBJ whole genome shotgun (WGS) entry which is preliminary data.</text>
</comment>
<evidence type="ECO:0000256" key="7">
    <source>
        <dbReference type="ARBA" id="ARBA00023180"/>
    </source>
</evidence>
<evidence type="ECO:0000313" key="11">
    <source>
        <dbReference type="EMBL" id="OWF39523.1"/>
    </source>
</evidence>
<gene>
    <name evidence="11" type="ORF">KP79_PYT11110</name>
</gene>
<keyword evidence="3" id="KW-0732">Signal</keyword>